<keyword evidence="1" id="KW-0456">Lyase</keyword>
<name>A0A371BCY6_9BRAD</name>
<dbReference type="GO" id="GO:0016740">
    <property type="term" value="F:transferase activity"/>
    <property type="evidence" value="ECO:0007669"/>
    <property type="project" value="UniProtKB-KW"/>
</dbReference>
<dbReference type="Gene3D" id="3.10.490.10">
    <property type="entry name" value="Gamma-glutamyl cyclotransferase-like"/>
    <property type="match status" value="1"/>
</dbReference>
<protein>
    <submittedName>
        <fullName evidence="5">Gamma-glutamylcyclotransferase</fullName>
    </submittedName>
</protein>
<sequence length="153" mass="17416">MTLYFAYGSNMHRAAMMARCPGARALGPARLDGCEFFIGLDGWASVRRAPGKTVHGVLWRLTPRDMAALHAYELLHKEVYVVSHLPLRVGPRMVRAMVYLLRRARTGRPKPGYAEMCAAAARDWRLPERHVRVIARWSISRWTGSRWMARGEA</sequence>
<evidence type="ECO:0000313" key="5">
    <source>
        <dbReference type="EMBL" id="RDV05469.1"/>
    </source>
</evidence>
<evidence type="ECO:0000259" key="4">
    <source>
        <dbReference type="Pfam" id="PF06094"/>
    </source>
</evidence>
<dbReference type="RefSeq" id="WP_115517492.1">
    <property type="nucleotide sequence ID" value="NZ_QRGO01000001.1"/>
</dbReference>
<dbReference type="PANTHER" id="PTHR12935:SF0">
    <property type="entry name" value="GAMMA-GLUTAMYLCYCLOTRANSFERASE"/>
    <property type="match status" value="1"/>
</dbReference>
<dbReference type="EMBL" id="QRGO01000001">
    <property type="protein sequence ID" value="RDV05469.1"/>
    <property type="molecule type" value="Genomic_DNA"/>
</dbReference>
<dbReference type="InterPro" id="IPR013024">
    <property type="entry name" value="GGCT-like"/>
</dbReference>
<dbReference type="AlphaFoldDB" id="A0A371BCY6"/>
<dbReference type="PANTHER" id="PTHR12935">
    <property type="entry name" value="GAMMA-GLUTAMYLCYCLOTRANSFERASE"/>
    <property type="match status" value="1"/>
</dbReference>
<feature type="domain" description="Gamma-glutamylcyclotransferase AIG2-like" evidence="4">
    <location>
        <begin position="4"/>
        <end position="107"/>
    </location>
</feature>
<dbReference type="CDD" id="cd06661">
    <property type="entry name" value="GGCT_like"/>
    <property type="match status" value="1"/>
</dbReference>
<dbReference type="SUPFAM" id="SSF110857">
    <property type="entry name" value="Gamma-glutamyl cyclotransferase-like"/>
    <property type="match status" value="1"/>
</dbReference>
<organism evidence="5 6">
    <name type="scientific">Undibacter mobilis</name>
    <dbReference type="NCBI Taxonomy" id="2292256"/>
    <lineage>
        <taxon>Bacteria</taxon>
        <taxon>Pseudomonadati</taxon>
        <taxon>Pseudomonadota</taxon>
        <taxon>Alphaproteobacteria</taxon>
        <taxon>Hyphomicrobiales</taxon>
        <taxon>Nitrobacteraceae</taxon>
        <taxon>Undibacter</taxon>
    </lineage>
</organism>
<dbReference type="InterPro" id="IPR017939">
    <property type="entry name" value="G-Glutamylcylcotransferase"/>
</dbReference>
<keyword evidence="6" id="KW-1185">Reference proteome</keyword>
<evidence type="ECO:0000256" key="1">
    <source>
        <dbReference type="ARBA" id="ARBA00023239"/>
    </source>
</evidence>
<comment type="caution">
    <text evidence="5">The sequence shown here is derived from an EMBL/GenBank/DDBJ whole genome shotgun (WGS) entry which is preliminary data.</text>
</comment>
<accession>A0A371BCY6</accession>
<keyword evidence="5" id="KW-0808">Transferase</keyword>
<reference evidence="6" key="1">
    <citation type="submission" date="2018-08" db="EMBL/GenBank/DDBJ databases">
        <authorList>
            <person name="Kim S.-J."/>
            <person name="Jung G.-Y."/>
        </authorList>
    </citation>
    <scope>NUCLEOTIDE SEQUENCE [LARGE SCALE GENOMIC DNA]</scope>
    <source>
        <strain evidence="6">GY_H</strain>
    </source>
</reference>
<evidence type="ECO:0000256" key="2">
    <source>
        <dbReference type="PIRSR" id="PIRSR617939-1"/>
    </source>
</evidence>
<evidence type="ECO:0000313" key="6">
    <source>
        <dbReference type="Proteomes" id="UP000263993"/>
    </source>
</evidence>
<dbReference type="InterPro" id="IPR036568">
    <property type="entry name" value="GGCT-like_sf"/>
</dbReference>
<dbReference type="GO" id="GO:0003839">
    <property type="term" value="F:gamma-glutamylcyclotransferase activity"/>
    <property type="evidence" value="ECO:0007669"/>
    <property type="project" value="InterPro"/>
</dbReference>
<dbReference type="Proteomes" id="UP000263993">
    <property type="component" value="Unassembled WGS sequence"/>
</dbReference>
<gene>
    <name evidence="5" type="ORF">DXH78_13330</name>
</gene>
<feature type="active site" description="Proton acceptor" evidence="2">
    <location>
        <position position="73"/>
    </location>
</feature>
<evidence type="ECO:0000256" key="3">
    <source>
        <dbReference type="PIRSR" id="PIRSR617939-2"/>
    </source>
</evidence>
<proteinExistence type="predicted"/>
<dbReference type="InterPro" id="IPR009288">
    <property type="entry name" value="AIG2-like_dom"/>
</dbReference>
<feature type="binding site" evidence="3">
    <location>
        <begin position="4"/>
        <end position="9"/>
    </location>
    <ligand>
        <name>substrate</name>
    </ligand>
</feature>
<dbReference type="OrthoDB" id="141582at2"/>
<dbReference type="Pfam" id="PF06094">
    <property type="entry name" value="GGACT"/>
    <property type="match status" value="1"/>
</dbReference>